<evidence type="ECO:0000313" key="2">
    <source>
        <dbReference type="EMBL" id="GAC71733.1"/>
    </source>
</evidence>
<reference evidence="3" key="1">
    <citation type="journal article" date="2013" name="Genome Announc.">
        <title>Genome sequence of the basidiomycetous yeast Pseudozyma antarctica T-34, a producer of the glycolipid biosurfactants mannosylerythritol lipids.</title>
        <authorList>
            <person name="Morita T."/>
            <person name="Koike H."/>
            <person name="Koyama Y."/>
            <person name="Hagiwara H."/>
            <person name="Ito E."/>
            <person name="Fukuoka T."/>
            <person name="Imura T."/>
            <person name="Machida M."/>
            <person name="Kitamoto D."/>
        </authorList>
    </citation>
    <scope>NUCLEOTIDE SEQUENCE [LARGE SCALE GENOMIC DNA]</scope>
    <source>
        <strain evidence="3">T-34</strain>
    </source>
</reference>
<feature type="region of interest" description="Disordered" evidence="1">
    <location>
        <begin position="29"/>
        <end position="54"/>
    </location>
</feature>
<feature type="compositionally biased region" description="Pro residues" evidence="1">
    <location>
        <begin position="187"/>
        <end position="198"/>
    </location>
</feature>
<dbReference type="Proteomes" id="UP000011976">
    <property type="component" value="Unassembled WGS sequence"/>
</dbReference>
<evidence type="ECO:0000256" key="1">
    <source>
        <dbReference type="SAM" id="MobiDB-lite"/>
    </source>
</evidence>
<name>M9MAM2_PSEA3</name>
<feature type="region of interest" description="Disordered" evidence="1">
    <location>
        <begin position="173"/>
        <end position="315"/>
    </location>
</feature>
<evidence type="ECO:0000313" key="3">
    <source>
        <dbReference type="Proteomes" id="UP000011976"/>
    </source>
</evidence>
<organism evidence="2 3">
    <name type="scientific">Pseudozyma antarctica (strain T-34)</name>
    <name type="common">Yeast</name>
    <name type="synonym">Candida antarctica</name>
    <dbReference type="NCBI Taxonomy" id="1151754"/>
    <lineage>
        <taxon>Eukaryota</taxon>
        <taxon>Fungi</taxon>
        <taxon>Dikarya</taxon>
        <taxon>Basidiomycota</taxon>
        <taxon>Ustilaginomycotina</taxon>
        <taxon>Ustilaginomycetes</taxon>
        <taxon>Ustilaginales</taxon>
        <taxon>Ustilaginaceae</taxon>
        <taxon>Moesziomyces</taxon>
    </lineage>
</organism>
<protein>
    <submittedName>
        <fullName evidence="2">Uncharacterized protein</fullName>
    </submittedName>
</protein>
<dbReference type="AlphaFoldDB" id="M9MAM2"/>
<proteinExistence type="predicted"/>
<feature type="compositionally biased region" description="Low complexity" evidence="1">
    <location>
        <begin position="219"/>
        <end position="301"/>
    </location>
</feature>
<accession>M9MAM2</accession>
<feature type="region of interest" description="Disordered" evidence="1">
    <location>
        <begin position="69"/>
        <end position="97"/>
    </location>
</feature>
<sequence length="315" mass="33999">MHVGVIATGAAPVPRHSWRRGFRPVVSSVAEPGQRSARLNKLTTGPEISPGASEQQVVRVRACVGSLGQLQAQSQSQPKSERSRVPPASRTATLRRSWAPRSDSNISILLARPSRPRSHHLHISLRLVHQYQHIFILHNGSYQADRPQVHRWQGKSSPVRPPLRRAAVADPLLSLATHNRPRVSSSPPRPPASRPPRPVVSRSPTVTAPVPSLSVRSVATRSRLSCSSASSPSSASSARSPRTSRPTSASSRAPSWLSRSRPRPTSSRSSRTPTWLPSTPSVSPSSPRTLPLPADSAASAPKQVWLSSSPPHPPF</sequence>
<dbReference type="EMBL" id="DF196771">
    <property type="protein sequence ID" value="GAC71733.1"/>
    <property type="molecule type" value="Genomic_DNA"/>
</dbReference>
<gene>
    <name evidence="2" type="ORF">PANT_5c00048</name>
</gene>